<name>A0ABV5A9Z3_9BACL</name>
<dbReference type="EMBL" id="JBDXSU010000002">
    <property type="protein sequence ID" value="MFB5189097.1"/>
    <property type="molecule type" value="Genomic_DNA"/>
</dbReference>
<protein>
    <submittedName>
        <fullName evidence="2">Extracellular solute-binding protein</fullName>
    </submittedName>
</protein>
<evidence type="ECO:0000313" key="3">
    <source>
        <dbReference type="Proteomes" id="UP001579974"/>
    </source>
</evidence>
<evidence type="ECO:0000313" key="2">
    <source>
        <dbReference type="EMBL" id="MFB5189097.1"/>
    </source>
</evidence>
<keyword evidence="1" id="KW-0732">Signal</keyword>
<dbReference type="SUPFAM" id="SSF53850">
    <property type="entry name" value="Periplasmic binding protein-like II"/>
    <property type="match status" value="1"/>
</dbReference>
<proteinExistence type="predicted"/>
<dbReference type="InterPro" id="IPR050490">
    <property type="entry name" value="Bact_solute-bd_prot1"/>
</dbReference>
<dbReference type="PANTHER" id="PTHR43649:SF12">
    <property type="entry name" value="DIACETYLCHITOBIOSE BINDING PROTEIN DASA"/>
    <property type="match status" value="1"/>
</dbReference>
<dbReference type="RefSeq" id="WP_275472756.1">
    <property type="nucleotide sequence ID" value="NZ_CP162940.1"/>
</dbReference>
<reference evidence="2 3" key="1">
    <citation type="journal article" date="2024" name="Int. J. Mol. Sci.">
        <title>Exploration of Alicyclobacillus spp. Genome in Search of Antibiotic Resistance.</title>
        <authorList>
            <person name="Bucka-Kolendo J."/>
            <person name="Kiousi D.E."/>
            <person name="Dekowska A."/>
            <person name="Mikolajczuk-Szczyrba A."/>
            <person name="Karadedos D.M."/>
            <person name="Michael P."/>
            <person name="Galanis A."/>
            <person name="Sokolowska B."/>
        </authorList>
    </citation>
    <scope>NUCLEOTIDE SEQUENCE [LARGE SCALE GENOMIC DNA]</scope>
    <source>
        <strain evidence="2 3">KKP 3000</strain>
    </source>
</reference>
<dbReference type="PROSITE" id="PS51257">
    <property type="entry name" value="PROKAR_LIPOPROTEIN"/>
    <property type="match status" value="1"/>
</dbReference>
<dbReference type="InterPro" id="IPR006059">
    <property type="entry name" value="SBP"/>
</dbReference>
<accession>A0ABV5A9Z3</accession>
<dbReference type="Proteomes" id="UP001579974">
    <property type="component" value="Unassembled WGS sequence"/>
</dbReference>
<gene>
    <name evidence="2" type="ORF">KKP3000_002095</name>
</gene>
<feature type="signal peptide" evidence="1">
    <location>
        <begin position="1"/>
        <end position="23"/>
    </location>
</feature>
<keyword evidence="3" id="KW-1185">Reference proteome</keyword>
<sequence>MKTTRRVLTVLSTSVLTVSTLVGCGTSQSNNTTNAAASTTNEPTLTIATGVIGGKNPQENTAFANAIGQALHCKVQLISTTGDYDQKLTAMLAAGQKIDVVYTEGSTLATLAKAGEVTNLQSQIEKSSVLGDPKVVPQYEWNDIKLSSPNDQGIYGVPVKYQGALMPIVREDWLKQLGLSQPKTLNDFYQVFQAFKTKEHAYGLTLSSLYDIEPFMSAVGLKNGYVETDGKLSIPYATSAAVPVYAWLHKLYANGLLDPNFVTNSTADERNLFLSNRVGMFVYWDAWVPMLNNLAKTQGASASFDAEALPGAVGPNGKSLVSMGDTSLFAIPSNAPDKALAFKFLEWWNTQSGEVLGSLGVKGIDYTVNNGKYQLTSVGTDENMDHGDPEPISSYWQNPFPQLQKGYANARQIGIEDGYQPLINANWTNAQNIIWKYGDEAILGKLSPQAAVQQMHAELLRDHYIDQ</sequence>
<feature type="chain" id="PRO_5046043968" evidence="1">
    <location>
        <begin position="24"/>
        <end position="467"/>
    </location>
</feature>
<comment type="caution">
    <text evidence="2">The sequence shown here is derived from an EMBL/GenBank/DDBJ whole genome shotgun (WGS) entry which is preliminary data.</text>
</comment>
<evidence type="ECO:0000256" key="1">
    <source>
        <dbReference type="SAM" id="SignalP"/>
    </source>
</evidence>
<dbReference type="Pfam" id="PF13416">
    <property type="entry name" value="SBP_bac_8"/>
    <property type="match status" value="1"/>
</dbReference>
<organism evidence="2 3">
    <name type="scientific">Alicyclobacillus fastidiosus</name>
    <dbReference type="NCBI Taxonomy" id="392011"/>
    <lineage>
        <taxon>Bacteria</taxon>
        <taxon>Bacillati</taxon>
        <taxon>Bacillota</taxon>
        <taxon>Bacilli</taxon>
        <taxon>Bacillales</taxon>
        <taxon>Alicyclobacillaceae</taxon>
        <taxon>Alicyclobacillus</taxon>
    </lineage>
</organism>
<dbReference type="PANTHER" id="PTHR43649">
    <property type="entry name" value="ARABINOSE-BINDING PROTEIN-RELATED"/>
    <property type="match status" value="1"/>
</dbReference>
<dbReference type="Gene3D" id="3.40.190.10">
    <property type="entry name" value="Periplasmic binding protein-like II"/>
    <property type="match status" value="2"/>
</dbReference>